<accession>A0A398B7H0</accession>
<name>A0A398B7H0_9BACI</name>
<dbReference type="RefSeq" id="WP_119117609.1">
    <property type="nucleotide sequence ID" value="NZ_QWVS01000023.1"/>
</dbReference>
<dbReference type="AlphaFoldDB" id="A0A398B7H0"/>
<proteinExistence type="predicted"/>
<comment type="caution">
    <text evidence="1">The sequence shown here is derived from an EMBL/GenBank/DDBJ whole genome shotgun (WGS) entry which is preliminary data.</text>
</comment>
<gene>
    <name evidence="1" type="ORF">D1953_12915</name>
</gene>
<dbReference type="EMBL" id="QWVS01000023">
    <property type="protein sequence ID" value="RID84758.1"/>
    <property type="molecule type" value="Genomic_DNA"/>
</dbReference>
<reference evidence="1 2" key="1">
    <citation type="submission" date="2018-08" db="EMBL/GenBank/DDBJ databases">
        <title>Bacillus jemisoniae sp. nov., Bacillus chryseoplanitiae sp. nov., Bacillus resnikiae sp. nov., and Bacillus frankliniae sp. nov., isolated from Viking spacecraft and associated surfaces.</title>
        <authorList>
            <person name="Seuylemezian A."/>
            <person name="Vaishampayan P."/>
        </authorList>
    </citation>
    <scope>NUCLEOTIDE SEQUENCE [LARGE SCALE GENOMIC DNA]</scope>
    <source>
        <strain evidence="1 2">MA001</strain>
    </source>
</reference>
<evidence type="ECO:0000313" key="1">
    <source>
        <dbReference type="EMBL" id="RID84758.1"/>
    </source>
</evidence>
<sequence>MTTQEQMNELLEQLKENPPKIIGGYKKQGWAVKALEKISNPAVEEEENNLITAKAVLKAKDETYYPAFVTLDMTNNGQVVGVYLISETEEQFELIPYELAQPFTDKSETELIPFTYRTLEKITGDQVQTNWPEFS</sequence>
<dbReference type="Proteomes" id="UP000266016">
    <property type="component" value="Unassembled WGS sequence"/>
</dbReference>
<keyword evidence="2" id="KW-1185">Reference proteome</keyword>
<evidence type="ECO:0000313" key="2">
    <source>
        <dbReference type="Proteomes" id="UP000266016"/>
    </source>
</evidence>
<protein>
    <submittedName>
        <fullName evidence="1">Uncharacterized protein</fullName>
    </submittedName>
</protein>
<organism evidence="1 2">
    <name type="scientific">Peribacillus asahii</name>
    <dbReference type="NCBI Taxonomy" id="228899"/>
    <lineage>
        <taxon>Bacteria</taxon>
        <taxon>Bacillati</taxon>
        <taxon>Bacillota</taxon>
        <taxon>Bacilli</taxon>
        <taxon>Bacillales</taxon>
        <taxon>Bacillaceae</taxon>
        <taxon>Peribacillus</taxon>
    </lineage>
</organism>